<evidence type="ECO:0000256" key="3">
    <source>
        <dbReference type="ARBA" id="ARBA00023295"/>
    </source>
</evidence>
<sequence length="1218" mass="137947">MTLMMAALLAASHAQLSAQGGSMVLKLEPQLAGGFYLTIQKDANSEAELLGHIGTTLPSTYTEVAVDEGIALDIGDSTRLTVNTWYDEEAAAHGVRISWNTSATIKLEDCIRFGSKHWYAGPMQFDQVFPIENAQQTYAPYVSKEKDNGAVLERYWLNSAGEYFYVHPQVPLFIDYNNNMANHMCFGAQIASPYSAKRTHTELAYDIWFLADAKKAHMHAVSNYLGKPSGLPDYRMVQYPIWSTWVEYERDIDEVNVMEFANKIVENNFTNSQFEVDDLWEVCYGSLTVDERKFSNFSKTVADLKALGFRVTIWAHPFINKDCEPWYSEALNNNYLVLNEAGSPDTSWWNNNGSVPAYIDFTNPAAAEWWASRLRTLQQKYDIDSFKFDAGESSFSPQVPVQTGDVYLHPHHIVNDYVRTCVKFGDMVEVRAGFRTQELPIFVRMVDRDSVFGTNNGLHTVITTTLTMNLAGYTLVLPDMIGGNGNNLNNSESGPPTKELYIRWVEANTFLPAMQYSVVPWSFDEETVNISRRYTELHARYADVVYAAMNASVQRGTPVNAPLWWLDPTDATAQGIGDQYVLGEDIIVAPIMTQGQTARDVYLPVGKWLDQGDPNTMHEGPIWIRDYPAPLDTLPYFVRQHEPGAANAPFVSAVLKRVACSVRSCVTRDSAEAAVLCSRTTMQVATLTWLLFSLAVAAAVNVTLLDTGDLNARLESNRFGGLNLLLKRRGVSEVVAVIGRRTGAIKDVVQDGDVVIQFANETTVRISTDIIEDGKGQLLTVTWESPKTLRLEDCINLGTRNWYGGPQQKRQYWPIEKLVLPDYSYITKDADNCAVSEPYWLNSEGIFYYFDKKVPLFVDQNDLEKNAACFIAQITPPYSSKRPRNELTYAIGILEDVRQAHEYAVKEYIGKPTGIPDIRMITYPIWSTWARYKRNVDHNVVMRFADEITSNNFPNSQLEIDDLWESCYGSMTVDRDRFPNMRETVDRLHAKGFRVTLWAHPFINKGCEPWYSEAKSKGYLVNSEYGSAETSWWNDNGTTTAYIDFTRPDARTWYVGRLRRLQAQYGIDSFKFDAGESSWSPQIPVLMGDIRDQPGVITADYVREVALFGPMVEVRSGYRTQDLPIFVRMNDKDTYWTFENGLPTLITTLLQMNINGYPLVLPDMIGGNGYSEEPSKELFIRWLQANVFMPSMQFSYVPWDFDAEEATPLVQKNISRPP</sequence>
<feature type="domain" description="Glycoside hydrolase family 31 TIM barrel" evidence="5">
    <location>
        <begin position="244"/>
        <end position="405"/>
    </location>
</feature>
<evidence type="ECO:0000313" key="7">
    <source>
        <dbReference type="EMBL" id="CAG9116658.1"/>
    </source>
</evidence>
<feature type="signal peptide" evidence="4">
    <location>
        <begin position="1"/>
        <end position="18"/>
    </location>
</feature>
<dbReference type="EMBL" id="CAJHNJ030000019">
    <property type="protein sequence ID" value="CAG9116658.1"/>
    <property type="molecule type" value="Genomic_DNA"/>
</dbReference>
<dbReference type="InterPro" id="IPR050985">
    <property type="entry name" value="Alpha-glycosidase_related"/>
</dbReference>
<protein>
    <submittedName>
        <fullName evidence="7">(diamondback moth) hypothetical protein</fullName>
    </submittedName>
</protein>
<dbReference type="Gene3D" id="3.20.20.80">
    <property type="entry name" value="Glycosidases"/>
    <property type="match status" value="2"/>
</dbReference>
<keyword evidence="4" id="KW-0732">Signal</keyword>
<keyword evidence="3" id="KW-0326">Glycosidase</keyword>
<dbReference type="CDD" id="cd06592">
    <property type="entry name" value="GH31_NET37"/>
    <property type="match status" value="2"/>
</dbReference>
<dbReference type="Pfam" id="PF01055">
    <property type="entry name" value="Glyco_hydro_31_2nd"/>
    <property type="match status" value="3"/>
</dbReference>
<keyword evidence="8" id="KW-1185">Reference proteome</keyword>
<feature type="chain" id="PRO_5035774384" evidence="4">
    <location>
        <begin position="19"/>
        <end position="1218"/>
    </location>
</feature>
<dbReference type="InterPro" id="IPR017853">
    <property type="entry name" value="GH"/>
</dbReference>
<evidence type="ECO:0000256" key="2">
    <source>
        <dbReference type="ARBA" id="ARBA00022801"/>
    </source>
</evidence>
<dbReference type="Proteomes" id="UP000653454">
    <property type="component" value="Unassembled WGS sequence"/>
</dbReference>
<organism evidence="7 8">
    <name type="scientific">Plutella xylostella</name>
    <name type="common">Diamondback moth</name>
    <name type="synonym">Plutella maculipennis</name>
    <dbReference type="NCBI Taxonomy" id="51655"/>
    <lineage>
        <taxon>Eukaryota</taxon>
        <taxon>Metazoa</taxon>
        <taxon>Ecdysozoa</taxon>
        <taxon>Arthropoda</taxon>
        <taxon>Hexapoda</taxon>
        <taxon>Insecta</taxon>
        <taxon>Pterygota</taxon>
        <taxon>Neoptera</taxon>
        <taxon>Endopterygota</taxon>
        <taxon>Lepidoptera</taxon>
        <taxon>Glossata</taxon>
        <taxon>Ditrysia</taxon>
        <taxon>Yponomeutoidea</taxon>
        <taxon>Plutellidae</taxon>
        <taxon>Plutella</taxon>
    </lineage>
</organism>
<dbReference type="PANTHER" id="PTHR43053:SF4">
    <property type="entry name" value="MYOGENESIS-REGULATING GLYCOSIDASE"/>
    <property type="match status" value="1"/>
</dbReference>
<dbReference type="Gene3D" id="2.60.40.1180">
    <property type="entry name" value="Golgi alpha-mannosidase II"/>
    <property type="match status" value="1"/>
</dbReference>
<proteinExistence type="inferred from homology"/>
<dbReference type="InterPro" id="IPR048395">
    <property type="entry name" value="Glyco_hydro_31_C"/>
</dbReference>
<evidence type="ECO:0000259" key="5">
    <source>
        <dbReference type="Pfam" id="PF01055"/>
    </source>
</evidence>
<accession>A0A8S4EM60</accession>
<keyword evidence="2" id="KW-0378">Hydrolase</keyword>
<dbReference type="InterPro" id="IPR000322">
    <property type="entry name" value="Glyco_hydro_31_TIM"/>
</dbReference>
<evidence type="ECO:0000313" key="8">
    <source>
        <dbReference type="Proteomes" id="UP000653454"/>
    </source>
</evidence>
<feature type="domain" description="Glycoside hydrolase family 31 TIM barrel" evidence="5">
    <location>
        <begin position="455"/>
        <end position="547"/>
    </location>
</feature>
<dbReference type="SUPFAM" id="SSF51011">
    <property type="entry name" value="Glycosyl hydrolase domain"/>
    <property type="match status" value="1"/>
</dbReference>
<dbReference type="Pfam" id="PF21365">
    <property type="entry name" value="Glyco_hydro_31_3rd"/>
    <property type="match status" value="1"/>
</dbReference>
<evidence type="ECO:0000256" key="4">
    <source>
        <dbReference type="SAM" id="SignalP"/>
    </source>
</evidence>
<dbReference type="PANTHER" id="PTHR43053">
    <property type="entry name" value="GLYCOSIDASE FAMILY 31"/>
    <property type="match status" value="1"/>
</dbReference>
<feature type="domain" description="Glycoside hydrolase family 31 TIM barrel" evidence="5">
    <location>
        <begin position="927"/>
        <end position="1195"/>
    </location>
</feature>
<evidence type="ECO:0000256" key="1">
    <source>
        <dbReference type="ARBA" id="ARBA00007806"/>
    </source>
</evidence>
<dbReference type="GO" id="GO:0005975">
    <property type="term" value="P:carbohydrate metabolic process"/>
    <property type="evidence" value="ECO:0007669"/>
    <property type="project" value="InterPro"/>
</dbReference>
<dbReference type="GO" id="GO:0004553">
    <property type="term" value="F:hydrolase activity, hydrolyzing O-glycosyl compounds"/>
    <property type="evidence" value="ECO:0007669"/>
    <property type="project" value="InterPro"/>
</dbReference>
<feature type="domain" description="Glycosyl hydrolase family 31 C-terminal" evidence="6">
    <location>
        <begin position="556"/>
        <end position="640"/>
    </location>
</feature>
<name>A0A8S4EM60_PLUXY</name>
<comment type="caution">
    <text evidence="7">The sequence shown here is derived from an EMBL/GenBank/DDBJ whole genome shotgun (WGS) entry which is preliminary data.</text>
</comment>
<dbReference type="AlphaFoldDB" id="A0A8S4EM60"/>
<comment type="similarity">
    <text evidence="1">Belongs to the glycosyl hydrolase 31 family.</text>
</comment>
<reference evidence="7" key="1">
    <citation type="submission" date="2020-11" db="EMBL/GenBank/DDBJ databases">
        <authorList>
            <person name="Whiteford S."/>
        </authorList>
    </citation>
    <scope>NUCLEOTIDE SEQUENCE</scope>
</reference>
<dbReference type="InterPro" id="IPR013780">
    <property type="entry name" value="Glyco_hydro_b"/>
</dbReference>
<dbReference type="SUPFAM" id="SSF51445">
    <property type="entry name" value="(Trans)glycosidases"/>
    <property type="match status" value="2"/>
</dbReference>
<gene>
    <name evidence="7" type="ORF">PLXY2_LOCUS6089</name>
</gene>
<evidence type="ECO:0000259" key="6">
    <source>
        <dbReference type="Pfam" id="PF21365"/>
    </source>
</evidence>